<feature type="compositionally biased region" description="Low complexity" evidence="2">
    <location>
        <begin position="383"/>
        <end position="394"/>
    </location>
</feature>
<dbReference type="Pfam" id="PF03251">
    <property type="entry name" value="Tymo_45kd_70kd"/>
    <property type="match status" value="1"/>
</dbReference>
<feature type="region of interest" description="Disordered" evidence="2">
    <location>
        <begin position="165"/>
        <end position="258"/>
    </location>
</feature>
<dbReference type="InterPro" id="IPR004935">
    <property type="entry name" value="45/70kDa_tymovirus"/>
</dbReference>
<proteinExistence type="inferred from homology"/>
<feature type="compositionally biased region" description="Low complexity" evidence="2">
    <location>
        <begin position="595"/>
        <end position="631"/>
    </location>
</feature>
<feature type="region of interest" description="Disordered" evidence="2">
    <location>
        <begin position="272"/>
        <end position="326"/>
    </location>
</feature>
<organism evidence="3">
    <name type="scientific">Ullucus tymovirus 2</name>
    <dbReference type="NCBI Taxonomy" id="2491945"/>
    <lineage>
        <taxon>Viruses</taxon>
        <taxon>Riboviria</taxon>
        <taxon>Orthornavirae</taxon>
        <taxon>Kitrinoviricota</taxon>
        <taxon>Alsuviricetes</taxon>
        <taxon>Tymovirales</taxon>
    </lineage>
</organism>
<feature type="region of interest" description="Disordered" evidence="2">
    <location>
        <begin position="463"/>
        <end position="519"/>
    </location>
</feature>
<feature type="compositionally biased region" description="Basic residues" evidence="2">
    <location>
        <begin position="418"/>
        <end position="430"/>
    </location>
</feature>
<evidence type="ECO:0000256" key="2">
    <source>
        <dbReference type="SAM" id="MobiDB-lite"/>
    </source>
</evidence>
<feature type="compositionally biased region" description="Basic residues" evidence="2">
    <location>
        <begin position="240"/>
        <end position="249"/>
    </location>
</feature>
<feature type="compositionally biased region" description="Pro residues" evidence="2">
    <location>
        <begin position="472"/>
        <end position="486"/>
    </location>
</feature>
<feature type="compositionally biased region" description="Basic residues" evidence="2">
    <location>
        <begin position="176"/>
        <end position="187"/>
    </location>
</feature>
<feature type="region of interest" description="Disordered" evidence="2">
    <location>
        <begin position="377"/>
        <end position="436"/>
    </location>
</feature>
<accession>A0A3G8FWJ8</accession>
<comment type="similarity">
    <text evidence="1">Belongs to the tymoviridae protein p69 family.</text>
</comment>
<feature type="compositionally biased region" description="Polar residues" evidence="2">
    <location>
        <begin position="200"/>
        <end position="209"/>
    </location>
</feature>
<feature type="region of interest" description="Disordered" evidence="2">
    <location>
        <begin position="573"/>
        <end position="643"/>
    </location>
</feature>
<evidence type="ECO:0000313" key="3">
    <source>
        <dbReference type="EMBL" id="AZF99023.1"/>
    </source>
</evidence>
<evidence type="ECO:0000256" key="1">
    <source>
        <dbReference type="ARBA" id="ARBA00008523"/>
    </source>
</evidence>
<dbReference type="EMBL" id="MH645152">
    <property type="protein sequence ID" value="AZF99023.1"/>
    <property type="molecule type" value="Genomic_RNA"/>
</dbReference>
<sequence length="672" mass="73190">MFATQTFLFIFKFPHSKLPPRASFASAPSKHPFLACFAMSNVFPVSSRSSQLDLAPRCVHQPYPQLSSGTTTRVPLHLSLASPKRSSPLSFVCRYSKLRPRHHSSSPPRPQNHRDLHALQPLELSRPNSIHRHVHEAFKVPETSGFQRQLLPPPQLPFVSGRHRSLPLHLSPPPHHPLRLHPRRPHVLHSLPNTRPVHTVSLSRDSVLQSHRPPRVQLHGSLPLPKPLHLPHQPTDPSLHSRRAQRRRLQPAPASPLLAEAERHSGLPSLSLRNQAGILGPGPLTLDPTRSSPKPPLPITVPTGPIQPTLTPLPPKQPGAASRGHRRLTLPCSHSASPVLDLQGPGLLGAAPSHLPPPTLASQVGADCRLQRLVHLHKGSPHSSNVRSSRLRSNPKQQARVLLGDSKRLGQPSDLRAPQRRPPTRRKLPFLRKPLQAPTPQVAAALANLRSLCRPLFGSLPPHPTSFQHPPSVLPPLPPKPFPAPDPSELHFGSFPPRSSRRNSTPFSANPPPPPAHECLLAEAFSPSSSQSSIAACAEVPPPPPFVTNSEALRDPPSSFLSLLSSQPSFLHLPSSHTSADARPLSPAAPPSSIPPLLVVARPASPNHPSFSSSSSPSSSESDCSFRSVSSYPRFPPLPHSSPELDRRARAFARLSLFHSELPYSSDDEELP</sequence>
<name>A0A3G8FWJ8_9VIRU</name>
<reference evidence="3" key="1">
    <citation type="journal article" date="2018" name="Plant Pathol.">
        <title>Using High Throughput Sequencing in support of a plant health outbreak reveals novel viruses in Ullucus tuberosus (Basellaceae).</title>
        <authorList>
            <person name="Fox A."/>
            <person name="Fowkes A."/>
            <person name="Skelton A."/>
            <person name="Harju V."/>
            <person name="Buxton-Kirk A."/>
            <person name="Kelly M."/>
            <person name="Forde S."/>
            <person name="Pufal H."/>
            <person name="Conyers C."/>
            <person name="Ward R."/>
            <person name="Weekes R."/>
            <person name="Boonham N."/>
            <person name="Adams I."/>
        </authorList>
    </citation>
    <scope>NUCLEOTIDE SEQUENCE</scope>
    <source>
        <strain evidence="3">UTyV2</strain>
    </source>
</reference>
<feature type="compositionally biased region" description="Low complexity" evidence="2">
    <location>
        <begin position="573"/>
        <end position="586"/>
    </location>
</feature>
<protein>
    <submittedName>
        <fullName evidence="3">Movement protein</fullName>
    </submittedName>
</protein>